<dbReference type="Pfam" id="PF20249">
    <property type="entry name" value="VasX_N"/>
    <property type="match status" value="1"/>
</dbReference>
<sequence>MNTSSCKRCVREGLAILPVLYAVAPKALSGVVPSVGGNFGVGVTDKALVDHIYTLRAPDPGYIYVLYQGKGWQGYLVDASGYLRYYPDLSIEDMPATIPDKSEVLNCKRAGFNHLGVEAMCIDLQMATGAVYVAYSRVRWTRAVRDVHKRNPGARMQQVLGLSGSPFPHAEVLTAANLQNRVVNYKPGATGWFNLATVTYGSGPDRSGSAATLPARTLEMSGQLKKPGLIMALWDPVGITAELNEQRNIQVAKLAQVAGIGTDDAANVERARKRLVAEVIDGLLKNAEANPGPFYDRNYGPERYTKHINQAEWAKARRDSTAFEIAKQRAERASKDYVTWFASVDTVCRANVLQNDYDVCDAASSFAYERAVAATTRGSGTTVIEQERVWWPALVKQATDHDSWFYRAICGSHRDAMDFINQEKKWDKAFDGPKLAEAVVKELYESSVPALVSLHGTLRYLRPANEHTKELVDSVATMLLKMQADPKMRQHFGKLVGRVSTALMVRADVLPRGFKVSGFKQSIALYIQKAISGDTRATLSGLANAQRVTGSVSVSNGATGAVPVDAPALNRQEAEQTAAFMVMRLKSRKLTAADLRALGLDKLADMDLRTRRARGAATANIAMERMANPYAENYAARTVAKVDAGFSAGALFFQMVSFAIALKDLTDPKSDAQRRADGVVGLTTAVLSGAAAILEIRAAAQLMRGATKESIKAIARAGALLGGLANVVEGVWLIRRGRQKVEGGDKDSGLWTIGSGVALVAAGVTGVVGATLATGTIPVVGWALATLVLLGLSLYCAINANSTDDDNLTPVEYWLDNGTFGLKRLIAKDKNPYLKAPATAVAPWGDVRSEIVALQEVLLVVQAEISVEPLHVGTVFEGLFSRNADIARYVSVDLPRWSENSRVVMKMHATTVPKDGQQRFMAMQFEFAGGRNRESEIARQGLEPIPQQSGRLAEIVVTPKGTGSFWKHDAIVPQAQTPDLKVDAEAAQMRIYNRIDIFNTINVRTGPNEIKRADIWTTELTVLYWPDEVDLPELHLKMTGVKEQLTASAAY</sequence>
<name>A0ABZ0CQC1_9BURK</name>
<reference evidence="3 4" key="1">
    <citation type="submission" date="2023-10" db="EMBL/GenBank/DDBJ databases">
        <title>Bacteria for the degradation of biodegradable plastic PBAT(Polybutylene adipate terephthalate).</title>
        <authorList>
            <person name="Weon H.-Y."/>
            <person name="Yeon J."/>
        </authorList>
    </citation>
    <scope>NUCLEOTIDE SEQUENCE [LARGE SCALE GENOMIC DNA]</scope>
    <source>
        <strain evidence="3 4">SBD 7-3</strain>
    </source>
</reference>
<dbReference type="InterPro" id="IPR046864">
    <property type="entry name" value="VasX_N"/>
</dbReference>
<protein>
    <submittedName>
        <fullName evidence="3">T6SS effector BTH_I2691 family protein</fullName>
    </submittedName>
</protein>
<dbReference type="NCBIfam" id="NF041559">
    <property type="entry name" value="BTH_I2691_fam"/>
    <property type="match status" value="1"/>
</dbReference>
<dbReference type="EMBL" id="CP136336">
    <property type="protein sequence ID" value="WOB07028.1"/>
    <property type="molecule type" value="Genomic_DNA"/>
</dbReference>
<dbReference type="InterPro" id="IPR048126">
    <property type="entry name" value="Toxin_VasX"/>
</dbReference>
<keyword evidence="1" id="KW-0472">Membrane</keyword>
<feature type="transmembrane region" description="Helical" evidence="1">
    <location>
        <begin position="674"/>
        <end position="694"/>
    </location>
</feature>
<evidence type="ECO:0000313" key="4">
    <source>
        <dbReference type="Proteomes" id="UP001303946"/>
    </source>
</evidence>
<keyword evidence="4" id="KW-1185">Reference proteome</keyword>
<evidence type="ECO:0000256" key="1">
    <source>
        <dbReference type="SAM" id="Phobius"/>
    </source>
</evidence>
<feature type="domain" description="Toxin VasX N-terminal region" evidence="2">
    <location>
        <begin position="6"/>
        <end position="157"/>
    </location>
</feature>
<evidence type="ECO:0000259" key="2">
    <source>
        <dbReference type="Pfam" id="PF20249"/>
    </source>
</evidence>
<gene>
    <name evidence="3" type="ORF">RXV79_19150</name>
</gene>
<dbReference type="CDD" id="cd20707">
    <property type="entry name" value="MIX_III"/>
    <property type="match status" value="1"/>
</dbReference>
<evidence type="ECO:0000313" key="3">
    <source>
        <dbReference type="EMBL" id="WOB07028.1"/>
    </source>
</evidence>
<keyword evidence="1" id="KW-0812">Transmembrane</keyword>
<feature type="transmembrane region" description="Helical" evidence="1">
    <location>
        <begin position="750"/>
        <end position="773"/>
    </location>
</feature>
<dbReference type="RefSeq" id="WP_316699708.1">
    <property type="nucleotide sequence ID" value="NZ_CP136336.1"/>
</dbReference>
<proteinExistence type="predicted"/>
<organism evidence="3 4">
    <name type="scientific">Piscinibacter gummiphilus</name>
    <dbReference type="NCBI Taxonomy" id="946333"/>
    <lineage>
        <taxon>Bacteria</taxon>
        <taxon>Pseudomonadati</taxon>
        <taxon>Pseudomonadota</taxon>
        <taxon>Betaproteobacteria</taxon>
        <taxon>Burkholderiales</taxon>
        <taxon>Sphaerotilaceae</taxon>
        <taxon>Piscinibacter</taxon>
    </lineage>
</organism>
<keyword evidence="1" id="KW-1133">Transmembrane helix</keyword>
<accession>A0ABZ0CQC1</accession>
<feature type="transmembrane region" description="Helical" evidence="1">
    <location>
        <begin position="714"/>
        <end position="734"/>
    </location>
</feature>
<dbReference type="Proteomes" id="UP001303946">
    <property type="component" value="Chromosome"/>
</dbReference>
<feature type="transmembrane region" description="Helical" evidence="1">
    <location>
        <begin position="779"/>
        <end position="798"/>
    </location>
</feature>